<dbReference type="GO" id="GO:0005634">
    <property type="term" value="C:nucleus"/>
    <property type="evidence" value="ECO:0007669"/>
    <property type="project" value="UniProtKB-SubCell"/>
</dbReference>
<comment type="similarity">
    <text evidence="3">Belongs to the eukaryotic RPB4 RNA polymerase subunit family.</text>
</comment>
<feature type="domain" description="RNA polymerase Rpb4/RPC9 core" evidence="4">
    <location>
        <begin position="9"/>
        <end position="100"/>
    </location>
</feature>
<organism evidence="5 6">
    <name type="scientific">Caenorhabditis nigoni</name>
    <dbReference type="NCBI Taxonomy" id="1611254"/>
    <lineage>
        <taxon>Eukaryota</taxon>
        <taxon>Metazoa</taxon>
        <taxon>Ecdysozoa</taxon>
        <taxon>Nematoda</taxon>
        <taxon>Chromadorea</taxon>
        <taxon>Rhabditida</taxon>
        <taxon>Rhabditina</taxon>
        <taxon>Rhabditomorpha</taxon>
        <taxon>Rhabditoidea</taxon>
        <taxon>Rhabditidae</taxon>
        <taxon>Peloderinae</taxon>
        <taxon>Caenorhabditis</taxon>
    </lineage>
</organism>
<dbReference type="PANTHER" id="PTHR21297">
    <property type="entry name" value="DNA-DIRECTED RNA POLYMERASE II"/>
    <property type="match status" value="1"/>
</dbReference>
<dbReference type="InterPro" id="IPR038324">
    <property type="entry name" value="Rpb4/RPC9_sf"/>
</dbReference>
<name>A0A2G5SE95_9PELO</name>
<dbReference type="Proteomes" id="UP000230233">
    <property type="component" value="Unassembled WGS sequence"/>
</dbReference>
<dbReference type="AlphaFoldDB" id="A0A2G5SE95"/>
<dbReference type="GO" id="GO:0006352">
    <property type="term" value="P:DNA-templated transcription initiation"/>
    <property type="evidence" value="ECO:0007669"/>
    <property type="project" value="InterPro"/>
</dbReference>
<dbReference type="Gene3D" id="1.20.1250.40">
    <property type="match status" value="1"/>
</dbReference>
<dbReference type="STRING" id="1611254.A0A2G5SE95"/>
<protein>
    <recommendedName>
        <fullName evidence="4">RNA polymerase Rpb4/RPC9 core domain-containing protein</fullName>
    </recommendedName>
</protein>
<evidence type="ECO:0000259" key="4">
    <source>
        <dbReference type="SMART" id="SM00657"/>
    </source>
</evidence>
<evidence type="ECO:0000256" key="3">
    <source>
        <dbReference type="ARBA" id="ARBA00025724"/>
    </source>
</evidence>
<sequence length="100" mass="11805">MAGRTARSQYELNTYDAPLTADVYLLLEHRRQSNETKDEIEEMNEVFIKNFNYAPPISRLKNREIIRADRAIFSEKHLHKFDVFQITNLCPENLCALVLY</sequence>
<evidence type="ECO:0000313" key="5">
    <source>
        <dbReference type="EMBL" id="PIC13191.1"/>
    </source>
</evidence>
<dbReference type="EMBL" id="PDUG01000014">
    <property type="protein sequence ID" value="PIC13191.1"/>
    <property type="molecule type" value="Genomic_DNA"/>
</dbReference>
<dbReference type="GO" id="GO:0000166">
    <property type="term" value="F:nucleotide binding"/>
    <property type="evidence" value="ECO:0007669"/>
    <property type="project" value="InterPro"/>
</dbReference>
<dbReference type="SMART" id="SM00657">
    <property type="entry name" value="RPOL4c"/>
    <property type="match status" value="1"/>
</dbReference>
<dbReference type="InterPro" id="IPR005574">
    <property type="entry name" value="Rpb4/RPC9"/>
</dbReference>
<evidence type="ECO:0000256" key="2">
    <source>
        <dbReference type="ARBA" id="ARBA00023242"/>
    </source>
</evidence>
<proteinExistence type="inferred from homology"/>
<comment type="caution">
    <text evidence="5">The sequence shown here is derived from an EMBL/GenBank/DDBJ whole genome shotgun (WGS) entry which is preliminary data.</text>
</comment>
<dbReference type="InterPro" id="IPR010997">
    <property type="entry name" value="HRDC-like_sf"/>
</dbReference>
<dbReference type="Pfam" id="PF03874">
    <property type="entry name" value="RNA_pol_Rpb4"/>
    <property type="match status" value="1"/>
</dbReference>
<dbReference type="InterPro" id="IPR045222">
    <property type="entry name" value="Rpb4-like"/>
</dbReference>
<gene>
    <name evidence="5" type="ORF">B9Z55_027851</name>
</gene>
<keyword evidence="6" id="KW-1185">Reference proteome</keyword>
<dbReference type="OrthoDB" id="2186918at2759"/>
<evidence type="ECO:0000256" key="1">
    <source>
        <dbReference type="ARBA" id="ARBA00004123"/>
    </source>
</evidence>
<dbReference type="SUPFAM" id="SSF47819">
    <property type="entry name" value="HRDC-like"/>
    <property type="match status" value="1"/>
</dbReference>
<keyword evidence="2" id="KW-0539">Nucleus</keyword>
<reference evidence="6" key="1">
    <citation type="submission" date="2017-10" db="EMBL/GenBank/DDBJ databases">
        <title>Rapid genome shrinkage in a self-fertile nematode reveals novel sperm competition proteins.</title>
        <authorList>
            <person name="Yin D."/>
            <person name="Schwarz E.M."/>
            <person name="Thomas C.G."/>
            <person name="Felde R.L."/>
            <person name="Korf I.F."/>
            <person name="Cutter A.D."/>
            <person name="Schartner C.M."/>
            <person name="Ralston E.J."/>
            <person name="Meyer B.J."/>
            <person name="Haag E.S."/>
        </authorList>
    </citation>
    <scope>NUCLEOTIDE SEQUENCE [LARGE SCALE GENOMIC DNA]</scope>
    <source>
        <strain evidence="6">JU1422</strain>
    </source>
</reference>
<dbReference type="InterPro" id="IPR006590">
    <property type="entry name" value="RNA_pol_Rpb4/RPC9_core"/>
</dbReference>
<comment type="subcellular location">
    <subcellularLocation>
        <location evidence="1">Nucleus</location>
    </subcellularLocation>
</comment>
<accession>A0A2G5SE95</accession>
<dbReference type="GO" id="GO:0030880">
    <property type="term" value="C:RNA polymerase complex"/>
    <property type="evidence" value="ECO:0007669"/>
    <property type="project" value="InterPro"/>
</dbReference>
<evidence type="ECO:0000313" key="6">
    <source>
        <dbReference type="Proteomes" id="UP000230233"/>
    </source>
</evidence>